<feature type="transmembrane region" description="Helical" evidence="6">
    <location>
        <begin position="46"/>
        <end position="66"/>
    </location>
</feature>
<keyword evidence="4 6" id="KW-1133">Transmembrane helix</keyword>
<dbReference type="Pfam" id="PF01554">
    <property type="entry name" value="MatE"/>
    <property type="match status" value="1"/>
</dbReference>
<dbReference type="AlphaFoldDB" id="A0AAU8FF70"/>
<dbReference type="PANTHER" id="PTHR30250">
    <property type="entry name" value="PST FAMILY PREDICTED COLANIC ACID TRANSPORTER"/>
    <property type="match status" value="1"/>
</dbReference>
<dbReference type="InterPro" id="IPR050833">
    <property type="entry name" value="Poly_Biosynth_Transport"/>
</dbReference>
<organism evidence="7">
    <name type="scientific">Dyadobacter sp. 676</name>
    <dbReference type="NCBI Taxonomy" id="3088362"/>
    <lineage>
        <taxon>Bacteria</taxon>
        <taxon>Pseudomonadati</taxon>
        <taxon>Bacteroidota</taxon>
        <taxon>Cytophagia</taxon>
        <taxon>Cytophagales</taxon>
        <taxon>Spirosomataceae</taxon>
        <taxon>Dyadobacter</taxon>
    </lineage>
</organism>
<evidence type="ECO:0000256" key="2">
    <source>
        <dbReference type="ARBA" id="ARBA00022475"/>
    </source>
</evidence>
<feature type="transmembrane region" description="Helical" evidence="6">
    <location>
        <begin position="194"/>
        <end position="216"/>
    </location>
</feature>
<keyword evidence="2" id="KW-1003">Cell membrane</keyword>
<dbReference type="GO" id="GO:0015297">
    <property type="term" value="F:antiporter activity"/>
    <property type="evidence" value="ECO:0007669"/>
    <property type="project" value="InterPro"/>
</dbReference>
<keyword evidence="3 6" id="KW-0812">Transmembrane</keyword>
<feature type="transmembrane region" description="Helical" evidence="6">
    <location>
        <begin position="276"/>
        <end position="297"/>
    </location>
</feature>
<dbReference type="GO" id="GO:0042910">
    <property type="term" value="F:xenobiotic transmembrane transporter activity"/>
    <property type="evidence" value="ECO:0007669"/>
    <property type="project" value="InterPro"/>
</dbReference>
<dbReference type="GO" id="GO:0005886">
    <property type="term" value="C:plasma membrane"/>
    <property type="evidence" value="ECO:0007669"/>
    <property type="project" value="UniProtKB-SubCell"/>
</dbReference>
<evidence type="ECO:0000256" key="6">
    <source>
        <dbReference type="SAM" id="Phobius"/>
    </source>
</evidence>
<keyword evidence="5 6" id="KW-0472">Membrane</keyword>
<name>A0AAU8FF70_9BACT</name>
<comment type="subcellular location">
    <subcellularLocation>
        <location evidence="1">Cell membrane</location>
        <topology evidence="1">Multi-pass membrane protein</topology>
    </subcellularLocation>
</comment>
<accession>A0AAU8FF70</accession>
<feature type="transmembrane region" description="Helical" evidence="6">
    <location>
        <begin position="356"/>
        <end position="376"/>
    </location>
</feature>
<evidence type="ECO:0000256" key="5">
    <source>
        <dbReference type="ARBA" id="ARBA00023136"/>
    </source>
</evidence>
<feature type="transmembrane region" description="Helical" evidence="6">
    <location>
        <begin position="318"/>
        <end position="336"/>
    </location>
</feature>
<dbReference type="InterPro" id="IPR002528">
    <property type="entry name" value="MATE_fam"/>
</dbReference>
<evidence type="ECO:0000313" key="7">
    <source>
        <dbReference type="EMBL" id="XCH23015.1"/>
    </source>
</evidence>
<feature type="transmembrane region" description="Helical" evidence="6">
    <location>
        <begin position="86"/>
        <end position="108"/>
    </location>
</feature>
<evidence type="ECO:0000256" key="4">
    <source>
        <dbReference type="ARBA" id="ARBA00022989"/>
    </source>
</evidence>
<gene>
    <name evidence="7" type="ORF">ABV298_22150</name>
</gene>
<evidence type="ECO:0000256" key="3">
    <source>
        <dbReference type="ARBA" id="ARBA00022692"/>
    </source>
</evidence>
<dbReference type="PANTHER" id="PTHR30250:SF11">
    <property type="entry name" value="O-ANTIGEN TRANSPORTER-RELATED"/>
    <property type="match status" value="1"/>
</dbReference>
<dbReference type="EMBL" id="CP159289">
    <property type="protein sequence ID" value="XCH23015.1"/>
    <property type="molecule type" value="Genomic_DNA"/>
</dbReference>
<proteinExistence type="predicted"/>
<feature type="transmembrane region" description="Helical" evidence="6">
    <location>
        <begin position="237"/>
        <end position="256"/>
    </location>
</feature>
<feature type="transmembrane region" description="Helical" evidence="6">
    <location>
        <begin position="128"/>
        <end position="147"/>
    </location>
</feature>
<sequence length="444" mass="49507">MSFVTNTRSLTQYRNIIFSLLYKGGALLASLLMVPLSLSFLSESAYGTWLVIYSVLSWTTFFDFGLGNGLKNKLSEALALDDAPRAVRLVSTHYVILLLVVTIGIGIFSAAQPFINWHRLLNVDKQQVHLKTLIWICLTIFGLKLVLDSIHSVLLAFQKAAIVQLNGFLASLLSLAVVFGLSHMEVEAPLRLPLLGILVTMAPALLSLGFNIYFFSGELRTVRPSLRQFHPGYIRDLFSLGGQFFVIQIAALVIYSTDNILISRLFSPKHVTVYNVAYKLFSTFNIAWNLIIAPYWVAFGEAYVKRDYAWIKKAMTTLLYFWALMNACLLLCLHFSDQLYRLWVGQEVRVPADLSASMALFVSIAAFSNIFAYFVNGLGKIRVQLIVSTFSAAINIPLAILLSKTLGLKGIVLATCICLAISATAVCLQYFRVINQKAKGVWNR</sequence>
<feature type="transmembrane region" description="Helical" evidence="6">
    <location>
        <begin position="159"/>
        <end position="182"/>
    </location>
</feature>
<reference evidence="7" key="1">
    <citation type="submission" date="2024-06" db="EMBL/GenBank/DDBJ databases">
        <title>Sequencing and assembly of the genome of Dyadobacter sp. strain 676, a symbiont of Cyamopsis tetragonoloba.</title>
        <authorList>
            <person name="Guro P."/>
            <person name="Sazanova A."/>
            <person name="Kuznetsova I."/>
            <person name="Belimov A."/>
            <person name="Safronova V."/>
        </authorList>
    </citation>
    <scope>NUCLEOTIDE SEQUENCE</scope>
    <source>
        <strain evidence="7">676</strain>
    </source>
</reference>
<feature type="transmembrane region" description="Helical" evidence="6">
    <location>
        <begin position="20"/>
        <end position="40"/>
    </location>
</feature>
<evidence type="ECO:0000256" key="1">
    <source>
        <dbReference type="ARBA" id="ARBA00004651"/>
    </source>
</evidence>
<feature type="transmembrane region" description="Helical" evidence="6">
    <location>
        <begin position="383"/>
        <end position="402"/>
    </location>
</feature>
<feature type="transmembrane region" description="Helical" evidence="6">
    <location>
        <begin position="408"/>
        <end position="431"/>
    </location>
</feature>
<protein>
    <submittedName>
        <fullName evidence="7">MATE family efflux transporter</fullName>
    </submittedName>
</protein>
<dbReference type="RefSeq" id="WP_353718341.1">
    <property type="nucleotide sequence ID" value="NZ_CP159289.1"/>
</dbReference>